<protein>
    <submittedName>
        <fullName evidence="2">Uncharacterized protein</fullName>
    </submittedName>
</protein>
<evidence type="ECO:0000313" key="3">
    <source>
        <dbReference type="Proteomes" id="UP000799750"/>
    </source>
</evidence>
<evidence type="ECO:0000313" key="2">
    <source>
        <dbReference type="EMBL" id="KAF2501898.1"/>
    </source>
</evidence>
<organism evidence="2 3">
    <name type="scientific">Lophium mytilinum</name>
    <dbReference type="NCBI Taxonomy" id="390894"/>
    <lineage>
        <taxon>Eukaryota</taxon>
        <taxon>Fungi</taxon>
        <taxon>Dikarya</taxon>
        <taxon>Ascomycota</taxon>
        <taxon>Pezizomycotina</taxon>
        <taxon>Dothideomycetes</taxon>
        <taxon>Pleosporomycetidae</taxon>
        <taxon>Mytilinidiales</taxon>
        <taxon>Mytilinidiaceae</taxon>
        <taxon>Lophium</taxon>
    </lineage>
</organism>
<sequence>MSTNNTIFAGSSKPKPSPKAPSPPRVARKSYKPILYKIKLRTALDTSSAPHLDPSAPIWKDLHALVEQDVLNDAHALTLQVKDLIHSAEPDLVLEPRREPKVLARFQVKASYGGLDNHGNPSFSEFKAVSDCVAFRIPTGVPWMISNIQRLVAAITKLEGKYYIKPDRNGGQVELVDGLVLRTSMSRDLCCFIYAYLPGIGHIIEFQVNHPFASFTFSRDSYLRDHPEDEDKLADLWEEDFYTTVRDILVKSLQPTEKEKDLVKAKFLKLYKGKQADPDLIDILEGEGFLAQLA</sequence>
<name>A0A6A6RAS1_9PEZI</name>
<dbReference type="Proteomes" id="UP000799750">
    <property type="component" value="Unassembled WGS sequence"/>
</dbReference>
<feature type="compositionally biased region" description="Pro residues" evidence="1">
    <location>
        <begin position="15"/>
        <end position="24"/>
    </location>
</feature>
<dbReference type="EMBL" id="MU004182">
    <property type="protein sequence ID" value="KAF2501898.1"/>
    <property type="molecule type" value="Genomic_DNA"/>
</dbReference>
<dbReference type="AlphaFoldDB" id="A0A6A6RAS1"/>
<reference evidence="2" key="1">
    <citation type="journal article" date="2020" name="Stud. Mycol.">
        <title>101 Dothideomycetes genomes: a test case for predicting lifestyles and emergence of pathogens.</title>
        <authorList>
            <person name="Haridas S."/>
            <person name="Albert R."/>
            <person name="Binder M."/>
            <person name="Bloem J."/>
            <person name="Labutti K."/>
            <person name="Salamov A."/>
            <person name="Andreopoulos B."/>
            <person name="Baker S."/>
            <person name="Barry K."/>
            <person name="Bills G."/>
            <person name="Bluhm B."/>
            <person name="Cannon C."/>
            <person name="Castanera R."/>
            <person name="Culley D."/>
            <person name="Daum C."/>
            <person name="Ezra D."/>
            <person name="Gonzalez J."/>
            <person name="Henrissat B."/>
            <person name="Kuo A."/>
            <person name="Liang C."/>
            <person name="Lipzen A."/>
            <person name="Lutzoni F."/>
            <person name="Magnuson J."/>
            <person name="Mondo S."/>
            <person name="Nolan M."/>
            <person name="Ohm R."/>
            <person name="Pangilinan J."/>
            <person name="Park H.-J."/>
            <person name="Ramirez L."/>
            <person name="Alfaro M."/>
            <person name="Sun H."/>
            <person name="Tritt A."/>
            <person name="Yoshinaga Y."/>
            <person name="Zwiers L.-H."/>
            <person name="Turgeon B."/>
            <person name="Goodwin S."/>
            <person name="Spatafora J."/>
            <person name="Crous P."/>
            <person name="Grigoriev I."/>
        </authorList>
    </citation>
    <scope>NUCLEOTIDE SEQUENCE</scope>
    <source>
        <strain evidence="2">CBS 269.34</strain>
    </source>
</reference>
<gene>
    <name evidence="2" type="ORF">BU16DRAFT_522781</name>
</gene>
<dbReference type="OrthoDB" id="10399794at2759"/>
<keyword evidence="3" id="KW-1185">Reference proteome</keyword>
<proteinExistence type="predicted"/>
<accession>A0A6A6RAS1</accession>
<feature type="region of interest" description="Disordered" evidence="1">
    <location>
        <begin position="1"/>
        <end position="27"/>
    </location>
</feature>
<evidence type="ECO:0000256" key="1">
    <source>
        <dbReference type="SAM" id="MobiDB-lite"/>
    </source>
</evidence>